<evidence type="ECO:0000313" key="9">
    <source>
        <dbReference type="Proteomes" id="UP000000333"/>
    </source>
</evidence>
<evidence type="ECO:0000256" key="6">
    <source>
        <dbReference type="SAM" id="Phobius"/>
    </source>
</evidence>
<protein>
    <submittedName>
        <fullName evidence="8">Type II secretion system F domain protein</fullName>
    </submittedName>
</protein>
<dbReference type="PATRIC" id="fig|633147.7.peg.997"/>
<dbReference type="PANTHER" id="PTHR35007">
    <property type="entry name" value="INTEGRAL MEMBRANE PROTEIN-RELATED"/>
    <property type="match status" value="1"/>
</dbReference>
<feature type="domain" description="Type II secretion system protein GspF" evidence="7">
    <location>
        <begin position="76"/>
        <end position="202"/>
    </location>
</feature>
<evidence type="ECO:0000259" key="7">
    <source>
        <dbReference type="Pfam" id="PF00482"/>
    </source>
</evidence>
<keyword evidence="5 6" id="KW-0472">Membrane</keyword>
<dbReference type="GeneID" id="78511990"/>
<evidence type="ECO:0000313" key="8">
    <source>
        <dbReference type="EMBL" id="ADK67671.1"/>
    </source>
</evidence>
<accession>E1QZ57</accession>
<dbReference type="EMBL" id="CP002106">
    <property type="protein sequence ID" value="ADK67671.1"/>
    <property type="molecule type" value="Genomic_DNA"/>
</dbReference>
<evidence type="ECO:0000256" key="1">
    <source>
        <dbReference type="ARBA" id="ARBA00004651"/>
    </source>
</evidence>
<dbReference type="PANTHER" id="PTHR35007:SF2">
    <property type="entry name" value="PILUS ASSEMBLE PROTEIN"/>
    <property type="match status" value="1"/>
</dbReference>
<evidence type="ECO:0000256" key="2">
    <source>
        <dbReference type="ARBA" id="ARBA00022475"/>
    </source>
</evidence>
<dbReference type="Proteomes" id="UP000000333">
    <property type="component" value="Chromosome"/>
</dbReference>
<keyword evidence="4 6" id="KW-1133">Transmembrane helix</keyword>
<dbReference type="GO" id="GO:0005886">
    <property type="term" value="C:plasma membrane"/>
    <property type="evidence" value="ECO:0007669"/>
    <property type="project" value="UniProtKB-SubCell"/>
</dbReference>
<dbReference type="RefSeq" id="WP_013251423.1">
    <property type="nucleotide sequence ID" value="NC_014363.1"/>
</dbReference>
<sequence>MDAALVASVAGMASASFLGSFVVVGTGGSRSHERLSMMADELAGRIREIPAVRSLELAARSRELRSSCLSELPTMLDVVNLGLSAGLSFDASLELYCDNYETELSSEFGGALLSWRVGAVGRGDALLGLAERLDLAALRTFSTSVVQALEFGSPLAEVLERQSEVIREEQRSQVEEEIEKVPVRMLIPLGTLIVPAMLVAILGPLVSGSAAIG</sequence>
<dbReference type="InterPro" id="IPR018076">
    <property type="entry name" value="T2SS_GspF_dom"/>
</dbReference>
<dbReference type="eggNOG" id="COG2064">
    <property type="taxonomic scope" value="Bacteria"/>
</dbReference>
<keyword evidence="3 6" id="KW-0812">Transmembrane</keyword>
<keyword evidence="2" id="KW-1003">Cell membrane</keyword>
<dbReference type="OrthoDB" id="3186511at2"/>
<evidence type="ECO:0000256" key="4">
    <source>
        <dbReference type="ARBA" id="ARBA00022989"/>
    </source>
</evidence>
<dbReference type="Pfam" id="PF00482">
    <property type="entry name" value="T2SSF"/>
    <property type="match status" value="1"/>
</dbReference>
<dbReference type="STRING" id="633147.Olsu_0556"/>
<dbReference type="AlphaFoldDB" id="E1QZ57"/>
<name>E1QZ57_OLSUV</name>
<evidence type="ECO:0000256" key="3">
    <source>
        <dbReference type="ARBA" id="ARBA00022692"/>
    </source>
</evidence>
<feature type="transmembrane region" description="Helical" evidence="6">
    <location>
        <begin position="6"/>
        <end position="28"/>
    </location>
</feature>
<reference evidence="8 9" key="1">
    <citation type="journal article" date="2010" name="Stand. Genomic Sci.">
        <title>Complete genome sequence of Olsenella uli type strain (VPI D76D-27C).</title>
        <authorList>
            <person name="Goker M."/>
            <person name="Held B."/>
            <person name="Lucas S."/>
            <person name="Nolan M."/>
            <person name="Yasawong M."/>
            <person name="Glavina Del Rio T."/>
            <person name="Tice H."/>
            <person name="Cheng J.F."/>
            <person name="Bruce D."/>
            <person name="Detter J.C."/>
            <person name="Tapia R."/>
            <person name="Han C."/>
            <person name="Goodwin L."/>
            <person name="Pitluck S."/>
            <person name="Liolios K."/>
            <person name="Ivanova N."/>
            <person name="Mavromatis K."/>
            <person name="Mikhailova N."/>
            <person name="Pati A."/>
            <person name="Chen A."/>
            <person name="Palaniappan K."/>
            <person name="Land M."/>
            <person name="Hauser L."/>
            <person name="Chang Y.J."/>
            <person name="Jeffries C.D."/>
            <person name="Rohde M."/>
            <person name="Sikorski J."/>
            <person name="Pukall R."/>
            <person name="Woyke T."/>
            <person name="Bristow J."/>
            <person name="Eisen J.A."/>
            <person name="Markowitz V."/>
            <person name="Hugenholtz P."/>
            <person name="Kyrpides N.C."/>
            <person name="Klenk H.P."/>
            <person name="Lapidus A."/>
        </authorList>
    </citation>
    <scope>NUCLEOTIDE SEQUENCE [LARGE SCALE GENOMIC DNA]</scope>
    <source>
        <strain evidence="9">ATCC 49627 / DSM 7084 / CIP 109912 / JCM 12494 / NCIMB 702895 / VPI D76D-27C</strain>
    </source>
</reference>
<comment type="subcellular location">
    <subcellularLocation>
        <location evidence="1">Cell membrane</location>
        <topology evidence="1">Multi-pass membrane protein</topology>
    </subcellularLocation>
</comment>
<dbReference type="KEGG" id="ols:Olsu_0556"/>
<proteinExistence type="predicted"/>
<evidence type="ECO:0000256" key="5">
    <source>
        <dbReference type="ARBA" id="ARBA00023136"/>
    </source>
</evidence>
<organism evidence="8 9">
    <name type="scientific">Olsenella uli (strain ATCC 49627 / DSM 7084 / CCUG 31166 / CIP 109912 / JCM 12494 / LMG 11480 / NCIMB 702895 / VPI D76D-27C)</name>
    <name type="common">Lactobacillus uli</name>
    <dbReference type="NCBI Taxonomy" id="633147"/>
    <lineage>
        <taxon>Bacteria</taxon>
        <taxon>Bacillati</taxon>
        <taxon>Actinomycetota</taxon>
        <taxon>Coriobacteriia</taxon>
        <taxon>Coriobacteriales</taxon>
        <taxon>Atopobiaceae</taxon>
        <taxon>Olsenella</taxon>
    </lineage>
</organism>
<gene>
    <name evidence="8" type="ordered locus">Olsu_0556</name>
</gene>
<dbReference type="HOGENOM" id="CLU_108398_0_0_11"/>
<keyword evidence="9" id="KW-1185">Reference proteome</keyword>
<feature type="transmembrane region" description="Helical" evidence="6">
    <location>
        <begin position="186"/>
        <end position="206"/>
    </location>
</feature>